<dbReference type="AlphaFoldDB" id="A0A6L2JSL7"/>
<evidence type="ECO:0000256" key="1">
    <source>
        <dbReference type="SAM" id="MobiDB-lite"/>
    </source>
</evidence>
<gene>
    <name evidence="2" type="ORF">Tci_012066</name>
</gene>
<comment type="caution">
    <text evidence="2">The sequence shown here is derived from an EMBL/GenBank/DDBJ whole genome shotgun (WGS) entry which is preliminary data.</text>
</comment>
<name>A0A6L2JSL7_TANCI</name>
<feature type="compositionally biased region" description="Polar residues" evidence="1">
    <location>
        <begin position="98"/>
        <end position="117"/>
    </location>
</feature>
<feature type="region of interest" description="Disordered" evidence="1">
    <location>
        <begin position="98"/>
        <end position="152"/>
    </location>
</feature>
<protein>
    <submittedName>
        <fullName evidence="2">Uncharacterized protein</fullName>
    </submittedName>
</protein>
<organism evidence="2">
    <name type="scientific">Tanacetum cinerariifolium</name>
    <name type="common">Dalmatian daisy</name>
    <name type="synonym">Chrysanthemum cinerariifolium</name>
    <dbReference type="NCBI Taxonomy" id="118510"/>
    <lineage>
        <taxon>Eukaryota</taxon>
        <taxon>Viridiplantae</taxon>
        <taxon>Streptophyta</taxon>
        <taxon>Embryophyta</taxon>
        <taxon>Tracheophyta</taxon>
        <taxon>Spermatophyta</taxon>
        <taxon>Magnoliopsida</taxon>
        <taxon>eudicotyledons</taxon>
        <taxon>Gunneridae</taxon>
        <taxon>Pentapetalae</taxon>
        <taxon>asterids</taxon>
        <taxon>campanulids</taxon>
        <taxon>Asterales</taxon>
        <taxon>Asteraceae</taxon>
        <taxon>Asteroideae</taxon>
        <taxon>Anthemideae</taxon>
        <taxon>Anthemidinae</taxon>
        <taxon>Tanacetum</taxon>
    </lineage>
</organism>
<feature type="compositionally biased region" description="Basic residues" evidence="1">
    <location>
        <begin position="119"/>
        <end position="147"/>
    </location>
</feature>
<reference evidence="2" key="1">
    <citation type="journal article" date="2019" name="Sci. Rep.">
        <title>Draft genome of Tanacetum cinerariifolium, the natural source of mosquito coil.</title>
        <authorList>
            <person name="Yamashiro T."/>
            <person name="Shiraishi A."/>
            <person name="Satake H."/>
            <person name="Nakayama K."/>
        </authorList>
    </citation>
    <scope>NUCLEOTIDE SEQUENCE</scope>
</reference>
<accession>A0A6L2JSL7</accession>
<proteinExistence type="predicted"/>
<feature type="region of interest" description="Disordered" evidence="1">
    <location>
        <begin position="1"/>
        <end position="29"/>
    </location>
</feature>
<evidence type="ECO:0000313" key="2">
    <source>
        <dbReference type="EMBL" id="GEU40088.1"/>
    </source>
</evidence>
<sequence>MAGLVKLDGPMRAIRPEKDRPDNMGGPKKNVITYPRFTKLIIADLIKKYLSIPKRLDEDYHSITDDIPLIRATDDYKEYETVFIGVEVLINQPQPIISTQGTHRTTPSIRRSPTLTASPRKKKRKKVSREKSSPRKSLKVTIKQKHVVKGDTDKRSYASKFDALMLDANKDEKMDDVGIHEMGSL</sequence>
<dbReference type="EMBL" id="BKCJ010001259">
    <property type="protein sequence ID" value="GEU40088.1"/>
    <property type="molecule type" value="Genomic_DNA"/>
</dbReference>